<organism evidence="2 3">
    <name type="scientific">Mycena albidolilacea</name>
    <dbReference type="NCBI Taxonomy" id="1033008"/>
    <lineage>
        <taxon>Eukaryota</taxon>
        <taxon>Fungi</taxon>
        <taxon>Dikarya</taxon>
        <taxon>Basidiomycota</taxon>
        <taxon>Agaricomycotina</taxon>
        <taxon>Agaricomycetes</taxon>
        <taxon>Agaricomycetidae</taxon>
        <taxon>Agaricales</taxon>
        <taxon>Marasmiineae</taxon>
        <taxon>Mycenaceae</taxon>
        <taxon>Mycena</taxon>
    </lineage>
</organism>
<gene>
    <name evidence="2" type="ORF">DFH08DRAFT_806822</name>
</gene>
<accession>A0AAD7ETS0</accession>
<reference evidence="2" key="1">
    <citation type="submission" date="2023-03" db="EMBL/GenBank/DDBJ databases">
        <title>Massive genome expansion in bonnet fungi (Mycena s.s.) driven by repeated elements and novel gene families across ecological guilds.</title>
        <authorList>
            <consortium name="Lawrence Berkeley National Laboratory"/>
            <person name="Harder C.B."/>
            <person name="Miyauchi S."/>
            <person name="Viragh M."/>
            <person name="Kuo A."/>
            <person name="Thoen E."/>
            <person name="Andreopoulos B."/>
            <person name="Lu D."/>
            <person name="Skrede I."/>
            <person name="Drula E."/>
            <person name="Henrissat B."/>
            <person name="Morin E."/>
            <person name="Kohler A."/>
            <person name="Barry K."/>
            <person name="LaButti K."/>
            <person name="Morin E."/>
            <person name="Salamov A."/>
            <person name="Lipzen A."/>
            <person name="Mereny Z."/>
            <person name="Hegedus B."/>
            <person name="Baldrian P."/>
            <person name="Stursova M."/>
            <person name="Weitz H."/>
            <person name="Taylor A."/>
            <person name="Grigoriev I.V."/>
            <person name="Nagy L.G."/>
            <person name="Martin F."/>
            <person name="Kauserud H."/>
        </authorList>
    </citation>
    <scope>NUCLEOTIDE SEQUENCE</scope>
    <source>
        <strain evidence="2">CBHHK002</strain>
    </source>
</reference>
<keyword evidence="1" id="KW-0732">Signal</keyword>
<feature type="signal peptide" evidence="1">
    <location>
        <begin position="1"/>
        <end position="34"/>
    </location>
</feature>
<proteinExistence type="predicted"/>
<sequence length="143" mass="15377">MFALASPSLLPSILRVLPLCPWLILGSAIGQTLALPSESSGTSGTTGLPLVSSSFKELTDLPPGCFLSHVVSCAVLYSYVVTSVTCHIHIKDVTPGRRILTLFSKDPPSTHHCPYGSAESKHAWKPKLRINSDEECTKSLRFG</sequence>
<name>A0AAD7ETS0_9AGAR</name>
<evidence type="ECO:0000313" key="3">
    <source>
        <dbReference type="Proteomes" id="UP001218218"/>
    </source>
</evidence>
<dbReference type="EMBL" id="JARIHO010000014">
    <property type="protein sequence ID" value="KAJ7350843.1"/>
    <property type="molecule type" value="Genomic_DNA"/>
</dbReference>
<dbReference type="AlphaFoldDB" id="A0AAD7ETS0"/>
<evidence type="ECO:0000256" key="1">
    <source>
        <dbReference type="SAM" id="SignalP"/>
    </source>
</evidence>
<comment type="caution">
    <text evidence="2">The sequence shown here is derived from an EMBL/GenBank/DDBJ whole genome shotgun (WGS) entry which is preliminary data.</text>
</comment>
<feature type="chain" id="PRO_5042077000" evidence="1">
    <location>
        <begin position="35"/>
        <end position="143"/>
    </location>
</feature>
<evidence type="ECO:0000313" key="2">
    <source>
        <dbReference type="EMBL" id="KAJ7350843.1"/>
    </source>
</evidence>
<protein>
    <submittedName>
        <fullName evidence="2">Uncharacterized protein</fullName>
    </submittedName>
</protein>
<dbReference type="Proteomes" id="UP001218218">
    <property type="component" value="Unassembled WGS sequence"/>
</dbReference>
<keyword evidence="3" id="KW-1185">Reference proteome</keyword>